<comment type="caution">
    <text evidence="9">The sequence shown here is derived from an EMBL/GenBank/DDBJ whole genome shotgun (WGS) entry which is preliminary data.</text>
</comment>
<evidence type="ECO:0000313" key="9">
    <source>
        <dbReference type="EMBL" id="MFD0966806.1"/>
    </source>
</evidence>
<evidence type="ECO:0000256" key="3">
    <source>
        <dbReference type="ARBA" id="ARBA00024387"/>
    </source>
</evidence>
<organism evidence="9 10">
    <name type="scientific">Seminibacterium arietis</name>
    <dbReference type="NCBI Taxonomy" id="1173502"/>
    <lineage>
        <taxon>Bacteria</taxon>
        <taxon>Pseudomonadati</taxon>
        <taxon>Pseudomonadota</taxon>
        <taxon>Gammaproteobacteria</taxon>
        <taxon>Pasteurellales</taxon>
        <taxon>Pasteurellaceae</taxon>
        <taxon>Seminibacterium</taxon>
    </lineage>
</organism>
<gene>
    <name evidence="9" type="primary">spoT</name>
    <name evidence="9" type="ORF">ACFQ02_08130</name>
</gene>
<dbReference type="SUPFAM" id="SSF81271">
    <property type="entry name" value="TGS-like"/>
    <property type="match status" value="1"/>
</dbReference>
<evidence type="ECO:0000259" key="6">
    <source>
        <dbReference type="PROSITE" id="PS51671"/>
    </source>
</evidence>
<dbReference type="Pfam" id="PF02824">
    <property type="entry name" value="TGS"/>
    <property type="match status" value="1"/>
</dbReference>
<evidence type="ECO:0000256" key="5">
    <source>
        <dbReference type="RuleBase" id="RU003847"/>
    </source>
</evidence>
<dbReference type="InterPro" id="IPR003607">
    <property type="entry name" value="HD/PDEase_dom"/>
</dbReference>
<dbReference type="SMART" id="SM00954">
    <property type="entry name" value="RelA_SpoT"/>
    <property type="match status" value="1"/>
</dbReference>
<dbReference type="InterPro" id="IPR043519">
    <property type="entry name" value="NT_sf"/>
</dbReference>
<evidence type="ECO:0000259" key="7">
    <source>
        <dbReference type="PROSITE" id="PS51831"/>
    </source>
</evidence>
<dbReference type="GO" id="GO:0008893">
    <property type="term" value="F:guanosine-3',5'-bis(diphosphate) 3'-diphosphatase activity"/>
    <property type="evidence" value="ECO:0007669"/>
    <property type="project" value="UniProtKB-EC"/>
</dbReference>
<dbReference type="PANTHER" id="PTHR21262">
    <property type="entry name" value="GUANOSINE-3',5'-BIS DIPHOSPHATE 3'-PYROPHOSPHOHYDROLASE"/>
    <property type="match status" value="1"/>
</dbReference>
<dbReference type="InterPro" id="IPR045865">
    <property type="entry name" value="ACT-like_dom_sf"/>
</dbReference>
<comment type="similarity">
    <text evidence="5">Belongs to the relA/spoT family.</text>
</comment>
<comment type="pathway">
    <text evidence="2">Purine metabolism; ppGpp biosynthesis; ppGpp from GDP: step 1/1.</text>
</comment>
<dbReference type="CDD" id="cd05399">
    <property type="entry name" value="NT_Rel-Spo_like"/>
    <property type="match status" value="1"/>
</dbReference>
<dbReference type="SMART" id="SM00471">
    <property type="entry name" value="HDc"/>
    <property type="match status" value="1"/>
</dbReference>
<dbReference type="EC" id="3.1.7.2" evidence="3"/>
<dbReference type="PROSITE" id="PS51831">
    <property type="entry name" value="HD"/>
    <property type="match status" value="1"/>
</dbReference>
<proteinExistence type="inferred from homology"/>
<reference evidence="10" key="1">
    <citation type="journal article" date="2019" name="Int. J. Syst. Evol. Microbiol.">
        <title>The Global Catalogue of Microorganisms (GCM) 10K type strain sequencing project: providing services to taxonomists for standard genome sequencing and annotation.</title>
        <authorList>
            <consortium name="The Broad Institute Genomics Platform"/>
            <consortium name="The Broad Institute Genome Sequencing Center for Infectious Disease"/>
            <person name="Wu L."/>
            <person name="Ma J."/>
        </authorList>
    </citation>
    <scope>NUCLEOTIDE SEQUENCE [LARGE SCALE GENOMIC DNA]</scope>
    <source>
        <strain evidence="10">CCUG 61707</strain>
    </source>
</reference>
<dbReference type="NCBIfam" id="NF008303">
    <property type="entry name" value="PRK11092.1"/>
    <property type="match status" value="1"/>
</dbReference>
<dbReference type="InterPro" id="IPR004811">
    <property type="entry name" value="RelA/Spo_fam"/>
</dbReference>
<dbReference type="InterPro" id="IPR012676">
    <property type="entry name" value="TGS-like"/>
</dbReference>
<evidence type="ECO:0000256" key="1">
    <source>
        <dbReference type="ARBA" id="ARBA00022801"/>
    </source>
</evidence>
<dbReference type="Gene3D" id="3.10.20.30">
    <property type="match status" value="1"/>
</dbReference>
<dbReference type="RefSeq" id="WP_380821584.1">
    <property type="nucleotide sequence ID" value="NZ_JBHTJN010000012.1"/>
</dbReference>
<dbReference type="Proteomes" id="UP001596996">
    <property type="component" value="Unassembled WGS sequence"/>
</dbReference>
<dbReference type="InterPro" id="IPR006674">
    <property type="entry name" value="HD_domain"/>
</dbReference>
<feature type="domain" description="TGS" evidence="8">
    <location>
        <begin position="387"/>
        <end position="448"/>
    </location>
</feature>
<feature type="domain" description="HD" evidence="7">
    <location>
        <begin position="45"/>
        <end position="144"/>
    </location>
</feature>
<sequence length="707" mass="79926">MYLFESLEQIISGYLSPSQIELVRRAFVIARDAHEGQVRASGEPYITHPVAVASIIAEMHLDHEAIMAALLHDVIEDTPYTEEQLKQEFGASVAEIVEGVSKLDKLKFRTRKEAEVENFRKMILAMTKDIRVVLIKLADRTHNMRTLGSLRPDKRRRIAKETLEIYAPLAHRLGIEHIKNELEDLGFEAMYPQRYAVLQKVIQIARGNRKDMIQRILDEIKGRISDVGIEARVFGREKHLYAIYQKMRLKVQQFHSIMDIYAFRAIVKDVDTCYRVLGQMHNLYKPRPGRVKDYIAVPKANGYQSLHTSMIGPYGVPVEVQIRTEEMDQMAEMGVAAHWAYKQGGKNDSTTAQIRAQRWLQSLIELQQSVGNSFEFIESVKSEFFPKEIYVFTPKGRIVELPVGATPVDFAYAVHSDIGRSCIAANVDRKPCPLSQALQSGQTIEIITSPNSQPSVGWLNFVVTAKARTNIRHALKNLRTDTAIQLGKRQLMTALLPKKIEDIEPHRINNLLIELKLENFDDLLAEIGLGNQMSVVIAYRLLGETIEIDIDGDSTNSKSALQIKGSEGLLTTFAQCCRPIPGDPIVAYASPGKGLVVHHERCANLKNRQEHHEHYVSVTWEESSSKIGFEAELRIEMINQQGALPNLTSVISSLDSNIHSIWTEEQDGRLYQIVVLLTTKDTQHLANIIRKIKTIPGFVSIERNTNS</sequence>
<comment type="catalytic activity">
    <reaction evidence="4">
        <text>guanosine 3',5'-bis(diphosphate) + H2O = GDP + diphosphate + H(+)</text>
        <dbReference type="Rhea" id="RHEA:14253"/>
        <dbReference type="ChEBI" id="CHEBI:15377"/>
        <dbReference type="ChEBI" id="CHEBI:15378"/>
        <dbReference type="ChEBI" id="CHEBI:33019"/>
        <dbReference type="ChEBI" id="CHEBI:58189"/>
        <dbReference type="ChEBI" id="CHEBI:77828"/>
        <dbReference type="EC" id="3.1.7.2"/>
    </reaction>
</comment>
<dbReference type="InterPro" id="IPR004095">
    <property type="entry name" value="TGS"/>
</dbReference>
<dbReference type="Pfam" id="PF04607">
    <property type="entry name" value="RelA_SpoT"/>
    <property type="match status" value="1"/>
</dbReference>
<keyword evidence="1 9" id="KW-0378">Hydrolase</keyword>
<dbReference type="InterPro" id="IPR007685">
    <property type="entry name" value="RelA_SpoT"/>
</dbReference>
<dbReference type="Pfam" id="PF13328">
    <property type="entry name" value="HD_4"/>
    <property type="match status" value="1"/>
</dbReference>
<dbReference type="SUPFAM" id="SSF81301">
    <property type="entry name" value="Nucleotidyltransferase"/>
    <property type="match status" value="1"/>
</dbReference>
<keyword evidence="10" id="KW-1185">Reference proteome</keyword>
<dbReference type="InterPro" id="IPR002912">
    <property type="entry name" value="ACT_dom"/>
</dbReference>
<dbReference type="PANTHER" id="PTHR21262:SF36">
    <property type="entry name" value="BIFUNCTIONAL (P)PPGPP SYNTHASE_HYDROLASE SPOT"/>
    <property type="match status" value="1"/>
</dbReference>
<evidence type="ECO:0000256" key="4">
    <source>
        <dbReference type="ARBA" id="ARBA00047968"/>
    </source>
</evidence>
<dbReference type="Gene3D" id="1.10.3210.10">
    <property type="entry name" value="Hypothetical protein af1432"/>
    <property type="match status" value="1"/>
</dbReference>
<dbReference type="NCBIfam" id="TIGR00691">
    <property type="entry name" value="spoT_relA"/>
    <property type="match status" value="1"/>
</dbReference>
<protein>
    <recommendedName>
        <fullName evidence="3">guanosine-3',5'-bis(diphosphate) 3'-diphosphatase</fullName>
        <ecNumber evidence="3">3.1.7.2</ecNumber>
    </recommendedName>
</protein>
<dbReference type="InterPro" id="IPR012675">
    <property type="entry name" value="Beta-grasp_dom_sf"/>
</dbReference>
<dbReference type="InterPro" id="IPR033655">
    <property type="entry name" value="TGS_RelA/SpoT"/>
</dbReference>
<dbReference type="CDD" id="cd01668">
    <property type="entry name" value="TGS_RSH"/>
    <property type="match status" value="1"/>
</dbReference>
<evidence type="ECO:0000313" key="10">
    <source>
        <dbReference type="Proteomes" id="UP001596996"/>
    </source>
</evidence>
<dbReference type="CDD" id="cd00077">
    <property type="entry name" value="HDc"/>
    <property type="match status" value="1"/>
</dbReference>
<evidence type="ECO:0000259" key="8">
    <source>
        <dbReference type="PROSITE" id="PS51880"/>
    </source>
</evidence>
<dbReference type="Pfam" id="PF19296">
    <property type="entry name" value="RelA_AH_RIS"/>
    <property type="match status" value="1"/>
</dbReference>
<accession>A0ABW3IAT6</accession>
<dbReference type="InterPro" id="IPR045600">
    <property type="entry name" value="RelA/SpoT_AH_RIS"/>
</dbReference>
<keyword evidence="9" id="KW-0808">Transferase</keyword>
<dbReference type="Pfam" id="PF13291">
    <property type="entry name" value="ACT_4"/>
    <property type="match status" value="1"/>
</dbReference>
<dbReference type="PROSITE" id="PS51671">
    <property type="entry name" value="ACT"/>
    <property type="match status" value="1"/>
</dbReference>
<dbReference type="SUPFAM" id="SSF109604">
    <property type="entry name" value="HD-domain/PDEase-like"/>
    <property type="match status" value="1"/>
</dbReference>
<evidence type="ECO:0000256" key="2">
    <source>
        <dbReference type="ARBA" id="ARBA00024329"/>
    </source>
</evidence>
<dbReference type="Gene3D" id="3.30.460.10">
    <property type="entry name" value="Beta Polymerase, domain 2"/>
    <property type="match status" value="1"/>
</dbReference>
<feature type="domain" description="ACT" evidence="6">
    <location>
        <begin position="632"/>
        <end position="706"/>
    </location>
</feature>
<name>A0ABW3IAT6_9PAST</name>
<dbReference type="Gene3D" id="3.30.70.260">
    <property type="match status" value="1"/>
</dbReference>
<dbReference type="EMBL" id="JBHTJN010000012">
    <property type="protein sequence ID" value="MFD0966806.1"/>
    <property type="molecule type" value="Genomic_DNA"/>
</dbReference>
<dbReference type="SUPFAM" id="SSF55021">
    <property type="entry name" value="ACT-like"/>
    <property type="match status" value="1"/>
</dbReference>
<dbReference type="GO" id="GO:0008728">
    <property type="term" value="F:GTP diphosphokinase activity"/>
    <property type="evidence" value="ECO:0007669"/>
    <property type="project" value="UniProtKB-EC"/>
</dbReference>
<dbReference type="CDD" id="cd04876">
    <property type="entry name" value="ACT_RelA-SpoT"/>
    <property type="match status" value="1"/>
</dbReference>
<dbReference type="PROSITE" id="PS51880">
    <property type="entry name" value="TGS"/>
    <property type="match status" value="1"/>
</dbReference>
<comment type="function">
    <text evidence="5">In eubacteria ppGpp (guanosine 3'-diphosphate 5'-diphosphate) is a mediator of the stringent response that coordinates a variety of cellular activities in response to changes in nutritional abundance.</text>
</comment>